<dbReference type="Gene3D" id="3.20.20.80">
    <property type="entry name" value="Glycosidases"/>
    <property type="match status" value="1"/>
</dbReference>
<gene>
    <name evidence="5" type="ORF">NTJ_05866</name>
</gene>
<name>A0ABN7ALD9_9HEMI</name>
<dbReference type="PROSITE" id="PS51904">
    <property type="entry name" value="GLYCOSYL_HYDROL_F25_2"/>
    <property type="match status" value="1"/>
</dbReference>
<dbReference type="PANTHER" id="PTHR34135">
    <property type="entry name" value="LYSOZYME"/>
    <property type="match status" value="1"/>
</dbReference>
<dbReference type="InterPro" id="IPR018077">
    <property type="entry name" value="Glyco_hydro_fam25_subgr"/>
</dbReference>
<feature type="chain" id="PRO_5046805053" evidence="4">
    <location>
        <begin position="21"/>
        <end position="212"/>
    </location>
</feature>
<evidence type="ECO:0000256" key="1">
    <source>
        <dbReference type="ARBA" id="ARBA00010646"/>
    </source>
</evidence>
<keyword evidence="3" id="KW-0326">Glycosidase</keyword>
<organism evidence="5 6">
    <name type="scientific">Nesidiocoris tenuis</name>
    <dbReference type="NCBI Taxonomy" id="355587"/>
    <lineage>
        <taxon>Eukaryota</taxon>
        <taxon>Metazoa</taxon>
        <taxon>Ecdysozoa</taxon>
        <taxon>Arthropoda</taxon>
        <taxon>Hexapoda</taxon>
        <taxon>Insecta</taxon>
        <taxon>Pterygota</taxon>
        <taxon>Neoptera</taxon>
        <taxon>Paraneoptera</taxon>
        <taxon>Hemiptera</taxon>
        <taxon>Heteroptera</taxon>
        <taxon>Panheteroptera</taxon>
        <taxon>Cimicomorpha</taxon>
        <taxon>Miridae</taxon>
        <taxon>Dicyphina</taxon>
        <taxon>Nesidiocoris</taxon>
    </lineage>
</organism>
<evidence type="ECO:0000256" key="2">
    <source>
        <dbReference type="ARBA" id="ARBA00022801"/>
    </source>
</evidence>
<dbReference type="EMBL" id="AP028912">
    <property type="protein sequence ID" value="BES93057.1"/>
    <property type="molecule type" value="Genomic_DNA"/>
</dbReference>
<protein>
    <submittedName>
        <fullName evidence="5">Zn_pept</fullName>
    </submittedName>
</protein>
<dbReference type="InterPro" id="IPR002053">
    <property type="entry name" value="Glyco_hydro_25"/>
</dbReference>
<keyword evidence="6" id="KW-1185">Reference proteome</keyword>
<feature type="signal peptide" evidence="4">
    <location>
        <begin position="1"/>
        <end position="20"/>
    </location>
</feature>
<keyword evidence="2" id="KW-0378">Hydrolase</keyword>
<dbReference type="CDD" id="cd00599">
    <property type="entry name" value="GH25_muramidase"/>
    <property type="match status" value="1"/>
</dbReference>
<dbReference type="Pfam" id="PF01183">
    <property type="entry name" value="Glyco_hydro_25"/>
    <property type="match status" value="1"/>
</dbReference>
<dbReference type="SUPFAM" id="SSF51445">
    <property type="entry name" value="(Trans)glycosidases"/>
    <property type="match status" value="1"/>
</dbReference>
<dbReference type="SMART" id="SM00641">
    <property type="entry name" value="Glyco_25"/>
    <property type="match status" value="1"/>
</dbReference>
<dbReference type="PANTHER" id="PTHR34135:SF2">
    <property type="entry name" value="LYSOZYME"/>
    <property type="match status" value="1"/>
</dbReference>
<accession>A0ABN7ALD9</accession>
<keyword evidence="4" id="KW-0732">Signal</keyword>
<evidence type="ECO:0000256" key="3">
    <source>
        <dbReference type="ARBA" id="ARBA00023295"/>
    </source>
</evidence>
<proteinExistence type="inferred from homology"/>
<sequence length="212" mass="23485">MRNIATLVLSVMVLVGAVSAATNTVIDLSHYNGNVDLKKAWDDGIRTIIHKATQGTKYVDPKYSTNKAAAEKLGFVWAAYHFADGSNGTVQADHFVKTAGNVRRYVIDLEDNPKGTTVGKQQAEEMVKAMEKKTGQTPIVYGNAYFLDSLNSKILRSCPLWIASYRSSSPRMPKNWSAWLMWQYTDGKLGMEPHTVKGIGKVDRSFLQPPSL</sequence>
<dbReference type="Proteomes" id="UP001307889">
    <property type="component" value="Chromosome 4"/>
</dbReference>
<evidence type="ECO:0000313" key="5">
    <source>
        <dbReference type="EMBL" id="BES93057.1"/>
    </source>
</evidence>
<evidence type="ECO:0000256" key="4">
    <source>
        <dbReference type="SAM" id="SignalP"/>
    </source>
</evidence>
<dbReference type="InterPro" id="IPR017853">
    <property type="entry name" value="GH"/>
</dbReference>
<reference evidence="5 6" key="1">
    <citation type="submission" date="2023-09" db="EMBL/GenBank/DDBJ databases">
        <title>Nesidiocoris tenuis whole genome shotgun sequence.</title>
        <authorList>
            <person name="Shibata T."/>
            <person name="Shimoda M."/>
            <person name="Kobayashi T."/>
            <person name="Uehara T."/>
        </authorList>
    </citation>
    <scope>NUCLEOTIDE SEQUENCE [LARGE SCALE GENOMIC DNA]</scope>
    <source>
        <strain evidence="5 6">Japan</strain>
    </source>
</reference>
<comment type="similarity">
    <text evidence="1">Belongs to the glycosyl hydrolase 25 family.</text>
</comment>
<evidence type="ECO:0000313" key="6">
    <source>
        <dbReference type="Proteomes" id="UP001307889"/>
    </source>
</evidence>